<sequence>MYRILVIEDDKNLCEEVILSLKKWGYDAFGIEKFSDIDKEFVDLKPHLVLMDINLPSFDGFHWCRKIRELSKLPIIFMSSRDTNMDVVMAINMGGDDFVTKPFAMDILIAKIIAQLRRCYSYGESMKETIEHRGAILNVSEGTLIYVHHKIELTKNELKVLSLLMKNKGTIMSRDKIMRALWDDDQFINDNTLTVNINRLRGRLKDIGLDEFIQTKKGLGYVVQ</sequence>
<keyword evidence="3 7" id="KW-0238">DNA-binding</keyword>
<dbReference type="InterPro" id="IPR001789">
    <property type="entry name" value="Sig_transdc_resp-reg_receiver"/>
</dbReference>
<evidence type="ECO:0000313" key="11">
    <source>
        <dbReference type="Proteomes" id="UP001056429"/>
    </source>
</evidence>
<dbReference type="PROSITE" id="PS51755">
    <property type="entry name" value="OMPR_PHOB"/>
    <property type="match status" value="1"/>
</dbReference>
<evidence type="ECO:0000259" key="8">
    <source>
        <dbReference type="PROSITE" id="PS50110"/>
    </source>
</evidence>
<dbReference type="Gene3D" id="1.10.10.10">
    <property type="entry name" value="Winged helix-like DNA-binding domain superfamily/Winged helix DNA-binding domain"/>
    <property type="match status" value="1"/>
</dbReference>
<feature type="domain" description="Response regulatory" evidence="8">
    <location>
        <begin position="3"/>
        <end position="116"/>
    </location>
</feature>
<dbReference type="GO" id="GO:0000156">
    <property type="term" value="F:phosphorelay response regulator activity"/>
    <property type="evidence" value="ECO:0007669"/>
    <property type="project" value="TreeGrafter"/>
</dbReference>
<dbReference type="Gene3D" id="6.10.250.690">
    <property type="match status" value="1"/>
</dbReference>
<evidence type="ECO:0000256" key="2">
    <source>
        <dbReference type="ARBA" id="ARBA00023015"/>
    </source>
</evidence>
<keyword evidence="11" id="KW-1185">Reference proteome</keyword>
<comment type="function">
    <text evidence="5">May play the central regulatory role in sporulation. It may be an element of the effector pathway responsible for the activation of sporulation genes in response to nutritional stress. Spo0A may act in concert with spo0H (a sigma factor) to control the expression of some genes that are critical to the sporulation process.</text>
</comment>
<accession>A0A9J6P425</accession>
<dbReference type="SMART" id="SM00448">
    <property type="entry name" value="REC"/>
    <property type="match status" value="1"/>
</dbReference>
<evidence type="ECO:0000256" key="5">
    <source>
        <dbReference type="ARBA" id="ARBA00024867"/>
    </source>
</evidence>
<dbReference type="InterPro" id="IPR016032">
    <property type="entry name" value="Sig_transdc_resp-reg_C-effctor"/>
</dbReference>
<dbReference type="AlphaFoldDB" id="A0A9J6P425"/>
<dbReference type="InterPro" id="IPR011006">
    <property type="entry name" value="CheY-like_superfamily"/>
</dbReference>
<dbReference type="SUPFAM" id="SSF46894">
    <property type="entry name" value="C-terminal effector domain of the bipartite response regulators"/>
    <property type="match status" value="1"/>
</dbReference>
<evidence type="ECO:0000256" key="4">
    <source>
        <dbReference type="ARBA" id="ARBA00023163"/>
    </source>
</evidence>
<dbReference type="GO" id="GO:0032993">
    <property type="term" value="C:protein-DNA complex"/>
    <property type="evidence" value="ECO:0007669"/>
    <property type="project" value="TreeGrafter"/>
</dbReference>
<dbReference type="Proteomes" id="UP001056429">
    <property type="component" value="Unassembled WGS sequence"/>
</dbReference>
<evidence type="ECO:0000259" key="9">
    <source>
        <dbReference type="PROSITE" id="PS51755"/>
    </source>
</evidence>
<protein>
    <recommendedName>
        <fullName evidence="1">Stage 0 sporulation protein A homolog</fullName>
    </recommendedName>
</protein>
<evidence type="ECO:0000256" key="7">
    <source>
        <dbReference type="PROSITE-ProRule" id="PRU01091"/>
    </source>
</evidence>
<gene>
    <name evidence="10" type="ORF">KDK92_17105</name>
</gene>
<dbReference type="Gene3D" id="3.40.50.2300">
    <property type="match status" value="1"/>
</dbReference>
<name>A0A9J6P425_9CLOT</name>
<dbReference type="SUPFAM" id="SSF52172">
    <property type="entry name" value="CheY-like"/>
    <property type="match status" value="1"/>
</dbReference>
<evidence type="ECO:0000313" key="10">
    <source>
        <dbReference type="EMBL" id="MCM1991455.1"/>
    </source>
</evidence>
<organism evidence="10 11">
    <name type="scientific">Oceanirhabdus seepicola</name>
    <dbReference type="NCBI Taxonomy" id="2828781"/>
    <lineage>
        <taxon>Bacteria</taxon>
        <taxon>Bacillati</taxon>
        <taxon>Bacillota</taxon>
        <taxon>Clostridia</taxon>
        <taxon>Eubacteriales</taxon>
        <taxon>Clostridiaceae</taxon>
        <taxon>Oceanirhabdus</taxon>
    </lineage>
</organism>
<dbReference type="PANTHER" id="PTHR48111">
    <property type="entry name" value="REGULATOR OF RPOS"/>
    <property type="match status" value="1"/>
</dbReference>
<dbReference type="SMART" id="SM00862">
    <property type="entry name" value="Trans_reg_C"/>
    <property type="match status" value="1"/>
</dbReference>
<proteinExistence type="predicted"/>
<keyword evidence="4" id="KW-0804">Transcription</keyword>
<keyword evidence="2" id="KW-0805">Transcription regulation</keyword>
<dbReference type="PANTHER" id="PTHR48111:SF43">
    <property type="entry name" value="STAGE 0 SPORULATION PROTEIN A HOMOLOG"/>
    <property type="match status" value="1"/>
</dbReference>
<dbReference type="GO" id="GO:0005829">
    <property type="term" value="C:cytosol"/>
    <property type="evidence" value="ECO:0007669"/>
    <property type="project" value="TreeGrafter"/>
</dbReference>
<dbReference type="InterPro" id="IPR039420">
    <property type="entry name" value="WalR-like"/>
</dbReference>
<keyword evidence="6" id="KW-0597">Phosphoprotein</keyword>
<evidence type="ECO:0000256" key="6">
    <source>
        <dbReference type="PROSITE-ProRule" id="PRU00169"/>
    </source>
</evidence>
<reference evidence="10" key="1">
    <citation type="journal article" date="2021" name="mSystems">
        <title>Bacteria and Archaea Synergistically Convert Glycine Betaine to Biogenic Methane in the Formosa Cold Seep of the South China Sea.</title>
        <authorList>
            <person name="Li L."/>
            <person name="Zhang W."/>
            <person name="Zhang S."/>
            <person name="Song L."/>
            <person name="Sun Q."/>
            <person name="Zhang H."/>
            <person name="Xiang H."/>
            <person name="Dong X."/>
        </authorList>
    </citation>
    <scope>NUCLEOTIDE SEQUENCE</scope>
    <source>
        <strain evidence="10">ZWT</strain>
    </source>
</reference>
<reference evidence="10" key="2">
    <citation type="submission" date="2021-04" db="EMBL/GenBank/DDBJ databases">
        <authorList>
            <person name="Dong X."/>
        </authorList>
    </citation>
    <scope>NUCLEOTIDE SEQUENCE</scope>
    <source>
        <strain evidence="10">ZWT</strain>
    </source>
</reference>
<evidence type="ECO:0000256" key="3">
    <source>
        <dbReference type="ARBA" id="ARBA00023125"/>
    </source>
</evidence>
<dbReference type="CDD" id="cd00383">
    <property type="entry name" value="trans_reg_C"/>
    <property type="match status" value="1"/>
</dbReference>
<feature type="DNA-binding region" description="OmpR/PhoB-type" evidence="7">
    <location>
        <begin position="127"/>
        <end position="224"/>
    </location>
</feature>
<dbReference type="PROSITE" id="PS50110">
    <property type="entry name" value="RESPONSE_REGULATORY"/>
    <property type="match status" value="1"/>
</dbReference>
<dbReference type="RefSeq" id="WP_250860576.1">
    <property type="nucleotide sequence ID" value="NZ_JAGSOJ010000004.1"/>
</dbReference>
<evidence type="ECO:0000256" key="1">
    <source>
        <dbReference type="ARBA" id="ARBA00018672"/>
    </source>
</evidence>
<dbReference type="GO" id="GO:0006355">
    <property type="term" value="P:regulation of DNA-templated transcription"/>
    <property type="evidence" value="ECO:0007669"/>
    <property type="project" value="InterPro"/>
</dbReference>
<dbReference type="GO" id="GO:0000976">
    <property type="term" value="F:transcription cis-regulatory region binding"/>
    <property type="evidence" value="ECO:0007669"/>
    <property type="project" value="TreeGrafter"/>
</dbReference>
<feature type="modified residue" description="4-aspartylphosphate" evidence="6">
    <location>
        <position position="52"/>
    </location>
</feature>
<dbReference type="Pfam" id="PF00486">
    <property type="entry name" value="Trans_reg_C"/>
    <property type="match status" value="1"/>
</dbReference>
<dbReference type="InterPro" id="IPR036388">
    <property type="entry name" value="WH-like_DNA-bd_sf"/>
</dbReference>
<dbReference type="Pfam" id="PF00072">
    <property type="entry name" value="Response_reg"/>
    <property type="match status" value="1"/>
</dbReference>
<dbReference type="EMBL" id="JAGSOJ010000004">
    <property type="protein sequence ID" value="MCM1991455.1"/>
    <property type="molecule type" value="Genomic_DNA"/>
</dbReference>
<feature type="domain" description="OmpR/PhoB-type" evidence="9">
    <location>
        <begin position="127"/>
        <end position="224"/>
    </location>
</feature>
<comment type="caution">
    <text evidence="10">The sequence shown here is derived from an EMBL/GenBank/DDBJ whole genome shotgun (WGS) entry which is preliminary data.</text>
</comment>
<dbReference type="InterPro" id="IPR001867">
    <property type="entry name" value="OmpR/PhoB-type_DNA-bd"/>
</dbReference>